<dbReference type="Proteomes" id="UP001595629">
    <property type="component" value="Unassembled WGS sequence"/>
</dbReference>
<accession>A0ABV7TM71</accession>
<protein>
    <submittedName>
        <fullName evidence="2">Thermonuclease family protein</fullName>
    </submittedName>
</protein>
<feature type="domain" description="TNase-like" evidence="1">
    <location>
        <begin position="69"/>
        <end position="172"/>
    </location>
</feature>
<gene>
    <name evidence="2" type="ORF">ACFORG_15980</name>
</gene>
<sequence length="182" mass="20538">MRNRRIIPFSRDYRRERKFDMGLSTFGRRRRRVADPAVYLKRVVFVSAVLLMALQLLPDAAIAVVQRPEPSSCRVVSVVDGDTVRIWCPAKGLERARLTGFDTPEVFSPKCAQEFVQGTKATWALRYMLLQAGEVAIVKQGTDRYDRALAKLWVDGFPVSAKMIEKGLARPYSGGTRKGWCG</sequence>
<comment type="caution">
    <text evidence="2">The sequence shown here is derived from an EMBL/GenBank/DDBJ whole genome shotgun (WGS) entry which is preliminary data.</text>
</comment>
<dbReference type="RefSeq" id="WP_386736517.1">
    <property type="nucleotide sequence ID" value="NZ_JBHRXI010000016.1"/>
</dbReference>
<reference evidence="3" key="1">
    <citation type="journal article" date="2019" name="Int. J. Syst. Evol. Microbiol.">
        <title>The Global Catalogue of Microorganisms (GCM) 10K type strain sequencing project: providing services to taxonomists for standard genome sequencing and annotation.</title>
        <authorList>
            <consortium name="The Broad Institute Genomics Platform"/>
            <consortium name="The Broad Institute Genome Sequencing Center for Infectious Disease"/>
            <person name="Wu L."/>
            <person name="Ma J."/>
        </authorList>
    </citation>
    <scope>NUCLEOTIDE SEQUENCE [LARGE SCALE GENOMIC DNA]</scope>
    <source>
        <strain evidence="3">KCTC 42911</strain>
    </source>
</reference>
<dbReference type="EMBL" id="JBHRXI010000016">
    <property type="protein sequence ID" value="MFC3615263.1"/>
    <property type="molecule type" value="Genomic_DNA"/>
</dbReference>
<dbReference type="Pfam" id="PF00565">
    <property type="entry name" value="SNase"/>
    <property type="match status" value="1"/>
</dbReference>
<proteinExistence type="predicted"/>
<name>A0ABV7TM71_9RHOB</name>
<dbReference type="InterPro" id="IPR035437">
    <property type="entry name" value="SNase_OB-fold_sf"/>
</dbReference>
<dbReference type="InterPro" id="IPR016071">
    <property type="entry name" value="Staphylococal_nuclease_OB-fold"/>
</dbReference>
<evidence type="ECO:0000259" key="1">
    <source>
        <dbReference type="PROSITE" id="PS50830"/>
    </source>
</evidence>
<evidence type="ECO:0000313" key="3">
    <source>
        <dbReference type="Proteomes" id="UP001595629"/>
    </source>
</evidence>
<dbReference type="SUPFAM" id="SSF50199">
    <property type="entry name" value="Staphylococcal nuclease"/>
    <property type="match status" value="1"/>
</dbReference>
<dbReference type="Gene3D" id="2.40.50.90">
    <property type="match status" value="1"/>
</dbReference>
<keyword evidence="3" id="KW-1185">Reference proteome</keyword>
<evidence type="ECO:0000313" key="2">
    <source>
        <dbReference type="EMBL" id="MFC3615263.1"/>
    </source>
</evidence>
<organism evidence="2 3">
    <name type="scientific">Lutimaribacter marinistellae</name>
    <dbReference type="NCBI Taxonomy" id="1820329"/>
    <lineage>
        <taxon>Bacteria</taxon>
        <taxon>Pseudomonadati</taxon>
        <taxon>Pseudomonadota</taxon>
        <taxon>Alphaproteobacteria</taxon>
        <taxon>Rhodobacterales</taxon>
        <taxon>Roseobacteraceae</taxon>
        <taxon>Lutimaribacter</taxon>
    </lineage>
</organism>
<dbReference type="PROSITE" id="PS50830">
    <property type="entry name" value="TNASE_3"/>
    <property type="match status" value="1"/>
</dbReference>
<dbReference type="SMART" id="SM00318">
    <property type="entry name" value="SNc"/>
    <property type="match status" value="1"/>
</dbReference>